<reference evidence="2" key="2">
    <citation type="submission" date="2025-08" db="UniProtKB">
        <authorList>
            <consortium name="RefSeq"/>
        </authorList>
    </citation>
    <scope>IDENTIFICATION</scope>
</reference>
<keyword evidence="1" id="KW-1185">Reference proteome</keyword>
<dbReference type="Gene3D" id="2.40.70.10">
    <property type="entry name" value="Acid Proteases"/>
    <property type="match status" value="1"/>
</dbReference>
<dbReference type="Proteomes" id="UP000694930">
    <property type="component" value="Chromosome 7"/>
</dbReference>
<proteinExistence type="predicted"/>
<accession>A0ABM1H7C1</accession>
<sequence>MIKKEVLDTIGGGSYGECTYDEIAEKSEKISQNNKSLSTRMQDTRRNTIVVQATHKPVADEIYEEMDQMRIDLGLALKHGTRGAKKSTTVNTPNPDILPNNTIQNPKSDGYCMAVTTGEGKQTFSLPMSYLVEDDMITHKEVVETKGEVEGKTANELEIEALEQMLGYAINEKYGYKEQIGTSINLMPLSIYMKLGLGDQKPAALRLLMADRIVKNTIGLLHYMLVKVKTFIFPTYSMILDCEVDFQVPIILGRPFIATCRAFVDMEKG</sequence>
<gene>
    <name evidence="2" type="primary">LOC107025061</name>
</gene>
<dbReference type="PANTHER" id="PTHR33067">
    <property type="entry name" value="RNA-DIRECTED DNA POLYMERASE-RELATED"/>
    <property type="match status" value="1"/>
</dbReference>
<dbReference type="RefSeq" id="XP_015081415.1">
    <property type="nucleotide sequence ID" value="XM_015225929.1"/>
</dbReference>
<dbReference type="GeneID" id="107025061"/>
<dbReference type="InterPro" id="IPR021109">
    <property type="entry name" value="Peptidase_aspartic_dom_sf"/>
</dbReference>
<protein>
    <submittedName>
        <fullName evidence="2">Uncharacterized protein LOC107025061</fullName>
    </submittedName>
</protein>
<reference evidence="1" key="1">
    <citation type="journal article" date="2014" name="Nat. Genet.">
        <title>The genome of the stress-tolerant wild tomato species Solanum pennellii.</title>
        <authorList>
            <person name="Bolger A."/>
            <person name="Scossa F."/>
            <person name="Bolger M.E."/>
            <person name="Lanz C."/>
            <person name="Maumus F."/>
            <person name="Tohge T."/>
            <person name="Quesneville H."/>
            <person name="Alseekh S."/>
            <person name="Sorensen I."/>
            <person name="Lichtenstein G."/>
            <person name="Fich E.A."/>
            <person name="Conte M."/>
            <person name="Keller H."/>
            <person name="Schneeberger K."/>
            <person name="Schwacke R."/>
            <person name="Ofner I."/>
            <person name="Vrebalov J."/>
            <person name="Xu Y."/>
            <person name="Osorio S."/>
            <person name="Aflitos S.A."/>
            <person name="Schijlen E."/>
            <person name="Jimenez-Gomez J.M."/>
            <person name="Ryngajllo M."/>
            <person name="Kimura S."/>
            <person name="Kumar R."/>
            <person name="Koenig D."/>
            <person name="Headland L.R."/>
            <person name="Maloof J.N."/>
            <person name="Sinha N."/>
            <person name="van Ham R.C."/>
            <person name="Lankhorst R.K."/>
            <person name="Mao L."/>
            <person name="Vogel A."/>
            <person name="Arsova B."/>
            <person name="Panstruga R."/>
            <person name="Fei Z."/>
            <person name="Rose J.K."/>
            <person name="Zamir D."/>
            <person name="Carrari F."/>
            <person name="Giovannoni J.J."/>
            <person name="Weigel D."/>
            <person name="Usadel B."/>
            <person name="Fernie A.R."/>
        </authorList>
    </citation>
    <scope>NUCLEOTIDE SEQUENCE [LARGE SCALE GENOMIC DNA]</scope>
    <source>
        <strain evidence="1">cv. LA0716</strain>
    </source>
</reference>
<organism evidence="1 2">
    <name type="scientific">Solanum pennellii</name>
    <name type="common">Tomato</name>
    <name type="synonym">Lycopersicon pennellii</name>
    <dbReference type="NCBI Taxonomy" id="28526"/>
    <lineage>
        <taxon>Eukaryota</taxon>
        <taxon>Viridiplantae</taxon>
        <taxon>Streptophyta</taxon>
        <taxon>Embryophyta</taxon>
        <taxon>Tracheophyta</taxon>
        <taxon>Spermatophyta</taxon>
        <taxon>Magnoliopsida</taxon>
        <taxon>eudicotyledons</taxon>
        <taxon>Gunneridae</taxon>
        <taxon>Pentapetalae</taxon>
        <taxon>asterids</taxon>
        <taxon>lamiids</taxon>
        <taxon>Solanales</taxon>
        <taxon>Solanaceae</taxon>
        <taxon>Solanoideae</taxon>
        <taxon>Solaneae</taxon>
        <taxon>Solanum</taxon>
        <taxon>Solanum subgen. Lycopersicon</taxon>
    </lineage>
</organism>
<name>A0ABM1H7C1_SOLPN</name>
<evidence type="ECO:0000313" key="1">
    <source>
        <dbReference type="Proteomes" id="UP000694930"/>
    </source>
</evidence>
<dbReference type="PANTHER" id="PTHR33067:SF9">
    <property type="entry name" value="RNA-DIRECTED DNA POLYMERASE"/>
    <property type="match status" value="1"/>
</dbReference>
<evidence type="ECO:0000313" key="2">
    <source>
        <dbReference type="RefSeq" id="XP_015081415.1"/>
    </source>
</evidence>